<reference evidence="1 2" key="1">
    <citation type="journal article" date="2019" name="Nat. Med.">
        <title>A library of human gut bacterial isolates paired with longitudinal multiomics data enables mechanistic microbiome research.</title>
        <authorList>
            <person name="Poyet M."/>
            <person name="Groussin M."/>
            <person name="Gibbons S.M."/>
            <person name="Avila-Pacheco J."/>
            <person name="Jiang X."/>
            <person name="Kearney S.M."/>
            <person name="Perrotta A.R."/>
            <person name="Berdy B."/>
            <person name="Zhao S."/>
            <person name="Lieberman T.D."/>
            <person name="Swanson P.K."/>
            <person name="Smith M."/>
            <person name="Roesemann S."/>
            <person name="Alexander J.E."/>
            <person name="Rich S.A."/>
            <person name="Livny J."/>
            <person name="Vlamakis H."/>
            <person name="Clish C."/>
            <person name="Bullock K."/>
            <person name="Deik A."/>
            <person name="Scott J."/>
            <person name="Pierce K.A."/>
            <person name="Xavier R.J."/>
            <person name="Alm E.J."/>
        </authorList>
    </citation>
    <scope>NUCLEOTIDE SEQUENCE [LARGE SCALE GENOMIC DNA]</scope>
    <source>
        <strain evidence="1 2">BIOML-A12</strain>
    </source>
</reference>
<dbReference type="AlphaFoldDB" id="A0A6L8XZ18"/>
<dbReference type="Proteomes" id="UP000477156">
    <property type="component" value="Unassembled WGS sequence"/>
</dbReference>
<protein>
    <submittedName>
        <fullName evidence="1">Uncharacterized protein</fullName>
    </submittedName>
</protein>
<gene>
    <name evidence="1" type="ORF">GT712_19845</name>
</gene>
<feature type="non-terminal residue" evidence="1">
    <location>
        <position position="61"/>
    </location>
</feature>
<evidence type="ECO:0000313" key="1">
    <source>
        <dbReference type="EMBL" id="MZS91217.1"/>
    </source>
</evidence>
<proteinExistence type="predicted"/>
<organism evidence="1 2">
    <name type="scientific">Blautia wexlerae</name>
    <dbReference type="NCBI Taxonomy" id="418240"/>
    <lineage>
        <taxon>Bacteria</taxon>
        <taxon>Bacillati</taxon>
        <taxon>Bacillota</taxon>
        <taxon>Clostridia</taxon>
        <taxon>Lachnospirales</taxon>
        <taxon>Lachnospiraceae</taxon>
        <taxon>Blautia</taxon>
    </lineage>
</organism>
<accession>A0A6L8XZ18</accession>
<name>A0A6L8XZ18_9FIRM</name>
<comment type="caution">
    <text evidence="1">The sequence shown here is derived from an EMBL/GenBank/DDBJ whole genome shotgun (WGS) entry which is preliminary data.</text>
</comment>
<sequence>MRDTILTLEDQRQALLLLTAYFSFKGQSENGCPFLFVRAKPCLPLWSFSLIRKTELWKTNK</sequence>
<evidence type="ECO:0000313" key="2">
    <source>
        <dbReference type="Proteomes" id="UP000477156"/>
    </source>
</evidence>
<dbReference type="EMBL" id="WWVF01000094">
    <property type="protein sequence ID" value="MZS91217.1"/>
    <property type="molecule type" value="Genomic_DNA"/>
</dbReference>